<feature type="region of interest" description="Disordered" evidence="1">
    <location>
        <begin position="79"/>
        <end position="104"/>
    </location>
</feature>
<feature type="compositionally biased region" description="Low complexity" evidence="1">
    <location>
        <begin position="9"/>
        <end position="22"/>
    </location>
</feature>
<dbReference type="Proteomes" id="UP000298179">
    <property type="component" value="Unassembled WGS sequence"/>
</dbReference>
<proteinExistence type="predicted"/>
<evidence type="ECO:0000313" key="3">
    <source>
        <dbReference type="Proteomes" id="UP000298179"/>
    </source>
</evidence>
<accession>A0A4Y8RGX6</accession>
<reference evidence="2 3" key="1">
    <citation type="submission" date="2019-03" db="EMBL/GenBank/DDBJ databases">
        <title>Jiella endophytica sp. nov., a novel endophytic bacterium isolated from root of Ficus microcarpa Linn. f.</title>
        <authorList>
            <person name="Tuo L."/>
        </authorList>
    </citation>
    <scope>NUCLEOTIDE SEQUENCE [LARGE SCALE GENOMIC DNA]</scope>
    <source>
        <strain evidence="2 3">CBS5Q-3</strain>
    </source>
</reference>
<keyword evidence="3" id="KW-1185">Reference proteome</keyword>
<dbReference type="EMBL" id="SOZD01000004">
    <property type="protein sequence ID" value="TFF22002.1"/>
    <property type="molecule type" value="Genomic_DNA"/>
</dbReference>
<dbReference type="RefSeq" id="WP_167591787.1">
    <property type="nucleotide sequence ID" value="NZ_SOZD01000004.1"/>
</dbReference>
<dbReference type="AlphaFoldDB" id="A0A4Y8RGX6"/>
<evidence type="ECO:0000313" key="2">
    <source>
        <dbReference type="EMBL" id="TFF22002.1"/>
    </source>
</evidence>
<name>A0A4Y8RGX6_9HYPH</name>
<feature type="region of interest" description="Disordered" evidence="1">
    <location>
        <begin position="1"/>
        <end position="40"/>
    </location>
</feature>
<organism evidence="2 3">
    <name type="scientific">Jiella endophytica</name>
    <dbReference type="NCBI Taxonomy" id="2558362"/>
    <lineage>
        <taxon>Bacteria</taxon>
        <taxon>Pseudomonadati</taxon>
        <taxon>Pseudomonadota</taxon>
        <taxon>Alphaproteobacteria</taxon>
        <taxon>Hyphomicrobiales</taxon>
        <taxon>Aurantimonadaceae</taxon>
        <taxon>Jiella</taxon>
    </lineage>
</organism>
<sequence length="104" mass="10509">MAVCSPLPGGSKAAKADAGTAARDISTNGNDGRVSGEGRIEPGVVCPQVRLDDGRVFSLQGSPVPQWKLKPGTRVRLVGRPAGGGGSPCSGTTLQLESLELDPA</sequence>
<gene>
    <name evidence="2" type="ORF">E3C22_15245</name>
</gene>
<evidence type="ECO:0000256" key="1">
    <source>
        <dbReference type="SAM" id="MobiDB-lite"/>
    </source>
</evidence>
<comment type="caution">
    <text evidence="2">The sequence shown here is derived from an EMBL/GenBank/DDBJ whole genome shotgun (WGS) entry which is preliminary data.</text>
</comment>
<protein>
    <submittedName>
        <fullName evidence="2">Uncharacterized protein</fullName>
    </submittedName>
</protein>